<dbReference type="CDD" id="cd16454">
    <property type="entry name" value="RING-H2_PA-TM-RING"/>
    <property type="match status" value="1"/>
</dbReference>
<comment type="catalytic activity">
    <reaction evidence="1">
        <text>S-ubiquitinyl-[E2 ubiquitin-conjugating enzyme]-L-cysteine + [acceptor protein]-L-lysine = [E2 ubiquitin-conjugating enzyme]-L-cysteine + N(6)-ubiquitinyl-[acceptor protein]-L-lysine.</text>
        <dbReference type="EC" id="2.3.2.27"/>
    </reaction>
</comment>
<evidence type="ECO:0000259" key="10">
    <source>
        <dbReference type="PROSITE" id="PS50089"/>
    </source>
</evidence>
<dbReference type="InterPro" id="IPR013083">
    <property type="entry name" value="Znf_RING/FYVE/PHD"/>
</dbReference>
<feature type="region of interest" description="Disordered" evidence="9">
    <location>
        <begin position="178"/>
        <end position="207"/>
    </location>
</feature>
<protein>
    <recommendedName>
        <fullName evidence="2">RING-type E3 ubiquitin transferase</fullName>
        <ecNumber evidence="2">2.3.2.27</ecNumber>
    </recommendedName>
</protein>
<dbReference type="GO" id="GO:0061630">
    <property type="term" value="F:ubiquitin protein ligase activity"/>
    <property type="evidence" value="ECO:0007669"/>
    <property type="project" value="UniProtKB-EC"/>
</dbReference>
<dbReference type="Pfam" id="PF13639">
    <property type="entry name" value="zf-RING_2"/>
    <property type="match status" value="1"/>
</dbReference>
<organism evidence="11 12">
    <name type="scientific">Cardamine amara subsp. amara</name>
    <dbReference type="NCBI Taxonomy" id="228776"/>
    <lineage>
        <taxon>Eukaryota</taxon>
        <taxon>Viridiplantae</taxon>
        <taxon>Streptophyta</taxon>
        <taxon>Embryophyta</taxon>
        <taxon>Tracheophyta</taxon>
        <taxon>Spermatophyta</taxon>
        <taxon>Magnoliopsida</taxon>
        <taxon>eudicotyledons</taxon>
        <taxon>Gunneridae</taxon>
        <taxon>Pentapetalae</taxon>
        <taxon>rosids</taxon>
        <taxon>malvids</taxon>
        <taxon>Brassicales</taxon>
        <taxon>Brassicaceae</taxon>
        <taxon>Cardamineae</taxon>
        <taxon>Cardamine</taxon>
    </lineage>
</organism>
<keyword evidence="3" id="KW-0808">Transferase</keyword>
<evidence type="ECO:0000256" key="1">
    <source>
        <dbReference type="ARBA" id="ARBA00000900"/>
    </source>
</evidence>
<dbReference type="GO" id="GO:0016567">
    <property type="term" value="P:protein ubiquitination"/>
    <property type="evidence" value="ECO:0007669"/>
    <property type="project" value="UniProtKB-ARBA"/>
</dbReference>
<evidence type="ECO:0000313" key="12">
    <source>
        <dbReference type="Proteomes" id="UP001558713"/>
    </source>
</evidence>
<keyword evidence="7" id="KW-0862">Zinc</keyword>
<dbReference type="EMBL" id="JBANAX010000573">
    <property type="protein sequence ID" value="KAL1202597.1"/>
    <property type="molecule type" value="Genomic_DNA"/>
</dbReference>
<keyword evidence="4" id="KW-0479">Metal-binding</keyword>
<dbReference type="PANTHER" id="PTHR15710">
    <property type="entry name" value="E3 UBIQUITIN-PROTEIN LIGASE PRAJA"/>
    <property type="match status" value="1"/>
</dbReference>
<evidence type="ECO:0000256" key="7">
    <source>
        <dbReference type="ARBA" id="ARBA00022833"/>
    </source>
</evidence>
<evidence type="ECO:0000256" key="4">
    <source>
        <dbReference type="ARBA" id="ARBA00022723"/>
    </source>
</evidence>
<evidence type="ECO:0000256" key="8">
    <source>
        <dbReference type="PROSITE-ProRule" id="PRU00175"/>
    </source>
</evidence>
<evidence type="ECO:0000256" key="2">
    <source>
        <dbReference type="ARBA" id="ARBA00012483"/>
    </source>
</evidence>
<dbReference type="FunFam" id="3.30.40.10:FF:000127">
    <property type="entry name" value="E3 ubiquitin-protein ligase RNF181"/>
    <property type="match status" value="1"/>
</dbReference>
<name>A0ABD1A6Z2_CARAN</name>
<dbReference type="EC" id="2.3.2.27" evidence="2"/>
<accession>A0ABD1A6Z2</accession>
<dbReference type="Proteomes" id="UP001558713">
    <property type="component" value="Unassembled WGS sequence"/>
</dbReference>
<feature type="domain" description="RING-type" evidence="10">
    <location>
        <begin position="114"/>
        <end position="155"/>
    </location>
</feature>
<gene>
    <name evidence="11" type="ORF">V5N11_006572</name>
</gene>
<evidence type="ECO:0000256" key="9">
    <source>
        <dbReference type="SAM" id="MobiDB-lite"/>
    </source>
</evidence>
<dbReference type="SMART" id="SM00184">
    <property type="entry name" value="RING"/>
    <property type="match status" value="1"/>
</dbReference>
<dbReference type="GO" id="GO:0008270">
    <property type="term" value="F:zinc ion binding"/>
    <property type="evidence" value="ECO:0007669"/>
    <property type="project" value="UniProtKB-KW"/>
</dbReference>
<dbReference type="Gene3D" id="3.30.40.10">
    <property type="entry name" value="Zinc/RING finger domain, C3HC4 (zinc finger)"/>
    <property type="match status" value="1"/>
</dbReference>
<keyword evidence="6" id="KW-0833">Ubl conjugation pathway</keyword>
<dbReference type="PROSITE" id="PS50089">
    <property type="entry name" value="ZF_RING_2"/>
    <property type="match status" value="1"/>
</dbReference>
<comment type="caution">
    <text evidence="11">The sequence shown here is derived from an EMBL/GenBank/DDBJ whole genome shotgun (WGS) entry which is preliminary data.</text>
</comment>
<feature type="compositionally biased region" description="Basic and acidic residues" evidence="9">
    <location>
        <begin position="180"/>
        <end position="195"/>
    </location>
</feature>
<dbReference type="AlphaFoldDB" id="A0ABD1A6Z2"/>
<evidence type="ECO:0000256" key="6">
    <source>
        <dbReference type="ARBA" id="ARBA00022786"/>
    </source>
</evidence>
<sequence>MSSEADFPEFRSMFERIVGGGDGFSRFFPVILALAAGEDVDDEESTDLTTRRREIVIDPLNPTVVMIRSATGLDDFLTGTGKQGRSPASKSSVESMPRVVIGEDKEKGGEGGSCAICLEEWSKGDVAAEMPCEHKFHSKCVEEWLGMHATCPLCRYEMPVDEEEEGKKVGVWIGFSINGGERRNEEDGEGRRAQSDGDSNMEDETEV</sequence>
<evidence type="ECO:0000256" key="5">
    <source>
        <dbReference type="ARBA" id="ARBA00022771"/>
    </source>
</evidence>
<dbReference type="SUPFAM" id="SSF57850">
    <property type="entry name" value="RING/U-box"/>
    <property type="match status" value="1"/>
</dbReference>
<keyword evidence="5 8" id="KW-0863">Zinc-finger</keyword>
<proteinExistence type="predicted"/>
<dbReference type="PANTHER" id="PTHR15710:SF184">
    <property type="entry name" value="RING_U-BOX SUPERFAMILY PROTEIN"/>
    <property type="match status" value="1"/>
</dbReference>
<keyword evidence="12" id="KW-1185">Reference proteome</keyword>
<evidence type="ECO:0000256" key="3">
    <source>
        <dbReference type="ARBA" id="ARBA00022679"/>
    </source>
</evidence>
<dbReference type="InterPro" id="IPR001841">
    <property type="entry name" value="Znf_RING"/>
</dbReference>
<evidence type="ECO:0000313" key="11">
    <source>
        <dbReference type="EMBL" id="KAL1202597.1"/>
    </source>
</evidence>
<reference evidence="11 12" key="1">
    <citation type="submission" date="2024-04" db="EMBL/GenBank/DDBJ databases">
        <title>Genome assembly C_amara_ONT_v2.</title>
        <authorList>
            <person name="Yant L."/>
            <person name="Moore C."/>
            <person name="Slenker M."/>
        </authorList>
    </citation>
    <scope>NUCLEOTIDE SEQUENCE [LARGE SCALE GENOMIC DNA]</scope>
    <source>
        <tissue evidence="11">Leaf</tissue>
    </source>
</reference>